<dbReference type="AlphaFoldDB" id="A0A0F9EML3"/>
<feature type="compositionally biased region" description="Basic residues" evidence="1">
    <location>
        <begin position="25"/>
        <end position="37"/>
    </location>
</feature>
<proteinExistence type="predicted"/>
<feature type="compositionally biased region" description="Basic residues" evidence="1">
    <location>
        <begin position="1"/>
        <end position="13"/>
    </location>
</feature>
<accession>A0A0F9EML3</accession>
<evidence type="ECO:0000313" key="2">
    <source>
        <dbReference type="EMBL" id="KKL75323.1"/>
    </source>
</evidence>
<protein>
    <submittedName>
        <fullName evidence="2">Uncharacterized protein</fullName>
    </submittedName>
</protein>
<reference evidence="2" key="1">
    <citation type="journal article" date="2015" name="Nature">
        <title>Complex archaea that bridge the gap between prokaryotes and eukaryotes.</title>
        <authorList>
            <person name="Spang A."/>
            <person name="Saw J.H."/>
            <person name="Jorgensen S.L."/>
            <person name="Zaremba-Niedzwiedzka K."/>
            <person name="Martijn J."/>
            <person name="Lind A.E."/>
            <person name="van Eijk R."/>
            <person name="Schleper C."/>
            <person name="Guy L."/>
            <person name="Ettema T.J."/>
        </authorList>
    </citation>
    <scope>NUCLEOTIDE SEQUENCE</scope>
</reference>
<organism evidence="2">
    <name type="scientific">marine sediment metagenome</name>
    <dbReference type="NCBI Taxonomy" id="412755"/>
    <lineage>
        <taxon>unclassified sequences</taxon>
        <taxon>metagenomes</taxon>
        <taxon>ecological metagenomes</taxon>
    </lineage>
</organism>
<evidence type="ECO:0000256" key="1">
    <source>
        <dbReference type="SAM" id="MobiDB-lite"/>
    </source>
</evidence>
<dbReference type="EMBL" id="LAZR01024383">
    <property type="protein sequence ID" value="KKL75323.1"/>
    <property type="molecule type" value="Genomic_DNA"/>
</dbReference>
<sequence length="53" mass="5679">MGHTAKRSKRKLTGKSGFQTGHTKIGGRQKGSKNKHPGLKDAWTTAKGSTPTM</sequence>
<feature type="region of interest" description="Disordered" evidence="1">
    <location>
        <begin position="1"/>
        <end position="53"/>
    </location>
</feature>
<gene>
    <name evidence="2" type="ORF">LCGC14_2056070</name>
</gene>
<comment type="caution">
    <text evidence="2">The sequence shown here is derived from an EMBL/GenBank/DDBJ whole genome shotgun (WGS) entry which is preliminary data.</text>
</comment>
<name>A0A0F9EML3_9ZZZZ</name>
<feature type="non-terminal residue" evidence="2">
    <location>
        <position position="53"/>
    </location>
</feature>